<proteinExistence type="predicted"/>
<dbReference type="Proteomes" id="UP000601041">
    <property type="component" value="Unassembled WGS sequence"/>
</dbReference>
<reference evidence="2 3" key="1">
    <citation type="submission" date="2020-11" db="EMBL/GenBank/DDBJ databases">
        <authorList>
            <person name="Lassalle F."/>
        </authorList>
    </citation>
    <scope>NUCLEOTIDE SEQUENCE [LARGE SCALE GENOMIC DNA]</scope>
    <source>
        <strain evidence="2 3">AB21</strain>
    </source>
</reference>
<protein>
    <submittedName>
        <fullName evidence="2">Uncharacterized protein</fullName>
    </submittedName>
</protein>
<feature type="region of interest" description="Disordered" evidence="1">
    <location>
        <begin position="46"/>
        <end position="66"/>
    </location>
</feature>
<gene>
    <name evidence="2" type="ORF">RHAB21_04412</name>
</gene>
<name>A0ABN7JWY8_9HYPH</name>
<keyword evidence="3" id="KW-1185">Reference proteome</keyword>
<evidence type="ECO:0000313" key="2">
    <source>
        <dbReference type="EMBL" id="CAD7052195.1"/>
    </source>
</evidence>
<sequence>MAFFALVLVGFLFALIAWYVFGRTSRGGEELTQEFLDEEQIQQLRVTSTKAERNDSDAKHEHNGNLSCTLVARPSVAKPDFSSAPDGLDSLGHGR</sequence>
<comment type="caution">
    <text evidence="2">The sequence shown here is derived from an EMBL/GenBank/DDBJ whole genome shotgun (WGS) entry which is preliminary data.</text>
</comment>
<accession>A0ABN7JWY8</accession>
<dbReference type="EMBL" id="CABFWE030000011">
    <property type="protein sequence ID" value="CAD7052195.1"/>
    <property type="molecule type" value="Genomic_DNA"/>
</dbReference>
<evidence type="ECO:0000256" key="1">
    <source>
        <dbReference type="SAM" id="MobiDB-lite"/>
    </source>
</evidence>
<evidence type="ECO:0000313" key="3">
    <source>
        <dbReference type="Proteomes" id="UP000601041"/>
    </source>
</evidence>
<feature type="compositionally biased region" description="Basic and acidic residues" evidence="1">
    <location>
        <begin position="50"/>
        <end position="63"/>
    </location>
</feature>
<organism evidence="2 3">
    <name type="scientific">Pseudorhizobium halotolerans</name>
    <dbReference type="NCBI Taxonomy" id="1233081"/>
    <lineage>
        <taxon>Bacteria</taxon>
        <taxon>Pseudomonadati</taxon>
        <taxon>Pseudomonadota</taxon>
        <taxon>Alphaproteobacteria</taxon>
        <taxon>Hyphomicrobiales</taxon>
        <taxon>Rhizobiaceae</taxon>
        <taxon>Rhizobium/Agrobacterium group</taxon>
        <taxon>Pseudorhizobium</taxon>
    </lineage>
</organism>